<dbReference type="InterPro" id="IPR007899">
    <property type="entry name" value="CHAD_dom"/>
</dbReference>
<evidence type="ECO:0000259" key="2">
    <source>
        <dbReference type="PROSITE" id="PS51708"/>
    </source>
</evidence>
<dbReference type="SMART" id="SM00880">
    <property type="entry name" value="CHAD"/>
    <property type="match status" value="1"/>
</dbReference>
<comment type="caution">
    <text evidence="3">The sequence shown here is derived from an EMBL/GenBank/DDBJ whole genome shotgun (WGS) entry which is preliminary data.</text>
</comment>
<feature type="region of interest" description="Disordered" evidence="1">
    <location>
        <begin position="263"/>
        <end position="290"/>
    </location>
</feature>
<dbReference type="InterPro" id="IPR038186">
    <property type="entry name" value="CHAD_dom_sf"/>
</dbReference>
<protein>
    <submittedName>
        <fullName evidence="3">CHAD domain-containing protein</fullName>
    </submittedName>
</protein>
<sequence>MKKTKRGGGLNIGSALAALAAKEGHALVQALGMHQGHHGGIHETRRASRRLRSLLAFVASARGQREAEALDRSLKKLTRSFSTLRDAHVAVRTARVLAGSDGTGLTPALLELLEQRCANLLDAALEQDPGWQRRSDKAQHIVSTINSLDWQAISLASAKQSLRHNIARMKKARRAAQELRTDDAFHRLRRRGREVRYQLEFLRKARHAAGLKKSYARHYAKRIKRLGLSIDRLGWRQDFQVFRQALDQLPAHADVQTLREALAKKAVPSSRQPPLGAGDDSREATPSSMH</sequence>
<dbReference type="Gene3D" id="1.40.20.10">
    <property type="entry name" value="CHAD domain"/>
    <property type="match status" value="1"/>
</dbReference>
<dbReference type="EMBL" id="JADIKF010000040">
    <property type="protein sequence ID" value="MBM7131167.1"/>
    <property type="molecule type" value="Genomic_DNA"/>
</dbReference>
<dbReference type="Proteomes" id="UP001430193">
    <property type="component" value="Unassembled WGS sequence"/>
</dbReference>
<accession>A0ABS2KJ25</accession>
<evidence type="ECO:0000313" key="4">
    <source>
        <dbReference type="Proteomes" id="UP001430193"/>
    </source>
</evidence>
<reference evidence="3" key="1">
    <citation type="submission" date="2020-10" db="EMBL/GenBank/DDBJ databases">
        <title>Phylogeny of dyella-like bacteria.</title>
        <authorList>
            <person name="Fu J."/>
        </authorList>
    </citation>
    <scope>NUCLEOTIDE SEQUENCE</scope>
    <source>
        <strain evidence="3">DHON07</strain>
    </source>
</reference>
<evidence type="ECO:0000313" key="3">
    <source>
        <dbReference type="EMBL" id="MBM7131167.1"/>
    </source>
</evidence>
<dbReference type="Pfam" id="PF05235">
    <property type="entry name" value="CHAD"/>
    <property type="match status" value="1"/>
</dbReference>
<dbReference type="PROSITE" id="PS51708">
    <property type="entry name" value="CHAD"/>
    <property type="match status" value="1"/>
</dbReference>
<gene>
    <name evidence="3" type="ORF">ISS99_16700</name>
</gene>
<dbReference type="PANTHER" id="PTHR39339:SF1">
    <property type="entry name" value="CHAD DOMAIN-CONTAINING PROTEIN"/>
    <property type="match status" value="1"/>
</dbReference>
<organism evidence="3 4">
    <name type="scientific">Dyella mobilis</name>
    <dbReference type="NCBI Taxonomy" id="1849582"/>
    <lineage>
        <taxon>Bacteria</taxon>
        <taxon>Pseudomonadati</taxon>
        <taxon>Pseudomonadota</taxon>
        <taxon>Gammaproteobacteria</taxon>
        <taxon>Lysobacterales</taxon>
        <taxon>Rhodanobacteraceae</taxon>
        <taxon>Dyella</taxon>
    </lineage>
</organism>
<name>A0ABS2KJ25_9GAMM</name>
<keyword evidence="4" id="KW-1185">Reference proteome</keyword>
<dbReference type="RefSeq" id="WP_204632766.1">
    <property type="nucleotide sequence ID" value="NZ_BSOC01000005.1"/>
</dbReference>
<evidence type="ECO:0000256" key="1">
    <source>
        <dbReference type="SAM" id="MobiDB-lite"/>
    </source>
</evidence>
<proteinExistence type="predicted"/>
<feature type="domain" description="CHAD" evidence="2">
    <location>
        <begin position="5"/>
        <end position="290"/>
    </location>
</feature>
<dbReference type="PANTHER" id="PTHR39339">
    <property type="entry name" value="SLR1444 PROTEIN"/>
    <property type="match status" value="1"/>
</dbReference>